<dbReference type="InterPro" id="IPR052713">
    <property type="entry name" value="FeoA"/>
</dbReference>
<keyword evidence="3" id="KW-1185">Reference proteome</keyword>
<dbReference type="Pfam" id="PF04023">
    <property type="entry name" value="FeoA"/>
    <property type="match status" value="1"/>
</dbReference>
<evidence type="ECO:0000313" key="3">
    <source>
        <dbReference type="Proteomes" id="UP000723714"/>
    </source>
</evidence>
<evidence type="ECO:0000313" key="2">
    <source>
        <dbReference type="EMBL" id="MBU3875779.1"/>
    </source>
</evidence>
<dbReference type="Proteomes" id="UP000723714">
    <property type="component" value="Unassembled WGS sequence"/>
</dbReference>
<protein>
    <submittedName>
        <fullName evidence="2">Ferrous iron transport protein A</fullName>
    </submittedName>
</protein>
<proteinExistence type="predicted"/>
<reference evidence="2 3" key="1">
    <citation type="submission" date="2021-06" db="EMBL/GenBank/DDBJ databases">
        <title>Faecalicatena sp. nov. isolated from porcine feces.</title>
        <authorList>
            <person name="Oh B.S."/>
            <person name="Lee J.H."/>
        </authorList>
    </citation>
    <scope>NUCLEOTIDE SEQUENCE [LARGE SCALE GENOMIC DNA]</scope>
    <source>
        <strain evidence="2 3">AGMB00832</strain>
    </source>
</reference>
<gene>
    <name evidence="2" type="ORF">HGO97_008140</name>
</gene>
<dbReference type="PANTHER" id="PTHR42954:SF2">
    <property type="entry name" value="FE(2+) TRANSPORT PROTEIN A"/>
    <property type="match status" value="1"/>
</dbReference>
<dbReference type="SMART" id="SM00899">
    <property type="entry name" value="FeoA"/>
    <property type="match status" value="1"/>
</dbReference>
<organism evidence="2 3">
    <name type="scientific">Faecalicatena faecalis</name>
    <dbReference type="NCBI Taxonomy" id="2726362"/>
    <lineage>
        <taxon>Bacteria</taxon>
        <taxon>Bacillati</taxon>
        <taxon>Bacillota</taxon>
        <taxon>Clostridia</taxon>
        <taxon>Lachnospirales</taxon>
        <taxon>Lachnospiraceae</taxon>
        <taxon>Faecalicatena</taxon>
    </lineage>
</organism>
<name>A0ABS6D2F7_9FIRM</name>
<feature type="domain" description="Ferrous iron transporter FeoA-like" evidence="1">
    <location>
        <begin position="5"/>
        <end position="77"/>
    </location>
</feature>
<dbReference type="InterPro" id="IPR007167">
    <property type="entry name" value="Fe-transptr_FeoA-like"/>
</dbReference>
<accession>A0ABS6D2F7</accession>
<dbReference type="PANTHER" id="PTHR42954">
    <property type="entry name" value="FE(2+) TRANSPORT PROTEIN A"/>
    <property type="match status" value="1"/>
</dbReference>
<dbReference type="RefSeq" id="WP_216240818.1">
    <property type="nucleotide sequence ID" value="NZ_JABACJ020000006.1"/>
</dbReference>
<dbReference type="EMBL" id="JABACJ020000006">
    <property type="protein sequence ID" value="MBU3875779.1"/>
    <property type="molecule type" value="Genomic_DNA"/>
</dbReference>
<comment type="caution">
    <text evidence="2">The sequence shown here is derived from an EMBL/GenBank/DDBJ whole genome shotgun (WGS) entry which is preliminary data.</text>
</comment>
<evidence type="ECO:0000259" key="1">
    <source>
        <dbReference type="SMART" id="SM00899"/>
    </source>
</evidence>
<sequence>MKKEHSLNDVQPGQKAVIKELRTDGSIHRRLLDIGLVKGTQVECVGKSPGGDPHAFLVRGAVIAIRSDDLRRILIQMPEGA</sequence>